<comment type="caution">
    <text evidence="2">The sequence shown here is derived from an EMBL/GenBank/DDBJ whole genome shotgun (WGS) entry which is preliminary data.</text>
</comment>
<accession>A0AAV0QCE3</accession>
<evidence type="ECO:0000256" key="1">
    <source>
        <dbReference type="SAM" id="MobiDB-lite"/>
    </source>
</evidence>
<proteinExistence type="predicted"/>
<dbReference type="AlphaFoldDB" id="A0AAV0QCE3"/>
<keyword evidence="3" id="KW-1185">Reference proteome</keyword>
<organism evidence="2 3">
    <name type="scientific">Linum tenue</name>
    <dbReference type="NCBI Taxonomy" id="586396"/>
    <lineage>
        <taxon>Eukaryota</taxon>
        <taxon>Viridiplantae</taxon>
        <taxon>Streptophyta</taxon>
        <taxon>Embryophyta</taxon>
        <taxon>Tracheophyta</taxon>
        <taxon>Spermatophyta</taxon>
        <taxon>Magnoliopsida</taxon>
        <taxon>eudicotyledons</taxon>
        <taxon>Gunneridae</taxon>
        <taxon>Pentapetalae</taxon>
        <taxon>rosids</taxon>
        <taxon>fabids</taxon>
        <taxon>Malpighiales</taxon>
        <taxon>Linaceae</taxon>
        <taxon>Linum</taxon>
    </lineage>
</organism>
<dbReference type="EMBL" id="CAMGYJ010000009">
    <property type="protein sequence ID" value="CAI0543077.1"/>
    <property type="molecule type" value="Genomic_DNA"/>
</dbReference>
<feature type="region of interest" description="Disordered" evidence="1">
    <location>
        <begin position="1"/>
        <end position="22"/>
    </location>
</feature>
<sequence length="58" mass="6312">LAVSSGPHPSPPETKDNSSREGWSYSCCLLSTGIGWERKQRSEGETYNSKALAASNPW</sequence>
<reference evidence="2" key="1">
    <citation type="submission" date="2022-08" db="EMBL/GenBank/DDBJ databases">
        <authorList>
            <person name="Gutierrez-Valencia J."/>
        </authorList>
    </citation>
    <scope>NUCLEOTIDE SEQUENCE</scope>
</reference>
<evidence type="ECO:0000313" key="2">
    <source>
        <dbReference type="EMBL" id="CAI0543077.1"/>
    </source>
</evidence>
<evidence type="ECO:0000313" key="3">
    <source>
        <dbReference type="Proteomes" id="UP001154282"/>
    </source>
</evidence>
<protein>
    <submittedName>
        <fullName evidence="2">Uncharacterized protein</fullName>
    </submittedName>
</protein>
<name>A0AAV0QCE3_9ROSI</name>
<feature type="region of interest" description="Disordered" evidence="1">
    <location>
        <begin position="39"/>
        <end position="58"/>
    </location>
</feature>
<dbReference type="Proteomes" id="UP001154282">
    <property type="component" value="Unassembled WGS sequence"/>
</dbReference>
<feature type="non-terminal residue" evidence="2">
    <location>
        <position position="1"/>
    </location>
</feature>
<gene>
    <name evidence="2" type="ORF">LITE_LOCUS42719</name>
</gene>